<reference evidence="1 2" key="1">
    <citation type="submission" date="2018-07" db="EMBL/GenBank/DDBJ databases">
        <title>Genomic and Epidemiologic Investigation of an Indolent Hospital Outbreak.</title>
        <authorList>
            <person name="Johnson R.C."/>
            <person name="Deming C."/>
            <person name="Conlan S."/>
            <person name="Zellmer C.J."/>
            <person name="Michelin A.V."/>
            <person name="Lee-Lin S."/>
            <person name="Thomas P.J."/>
            <person name="Park M."/>
            <person name="Weingarten R.A."/>
            <person name="Less J."/>
            <person name="Dekker J.P."/>
            <person name="Frank K.M."/>
            <person name="Musser K.A."/>
            <person name="Mcquiston J.R."/>
            <person name="Henderson D.K."/>
            <person name="Lau A.F."/>
            <person name="Palmore T.N."/>
            <person name="Segre J.A."/>
        </authorList>
    </citation>
    <scope>NUCLEOTIDE SEQUENCE [LARGE SCALE GENOMIC DNA]</scope>
    <source>
        <strain evidence="1 2">SK-NIH.Env6_1116</strain>
    </source>
</reference>
<proteinExistence type="predicted"/>
<name>A0A430BZB6_SPHYA</name>
<organism evidence="1 2">
    <name type="scientific">Sphingobium yanoikuyae</name>
    <name type="common">Sphingomonas yanoikuyae</name>
    <dbReference type="NCBI Taxonomy" id="13690"/>
    <lineage>
        <taxon>Bacteria</taxon>
        <taxon>Pseudomonadati</taxon>
        <taxon>Pseudomonadota</taxon>
        <taxon>Alphaproteobacteria</taxon>
        <taxon>Sphingomonadales</taxon>
        <taxon>Sphingomonadaceae</taxon>
        <taxon>Sphingobium</taxon>
    </lineage>
</organism>
<sequence>MSQPENPSAFPACNEAILNGTMGMTLRDWFASQAIGAVIRQCAGDAAFGYPEGIESMEQLFAGKAFSLADAMLAERAKGGAA</sequence>
<evidence type="ECO:0000313" key="2">
    <source>
        <dbReference type="Proteomes" id="UP000287401"/>
    </source>
</evidence>
<dbReference type="AlphaFoldDB" id="A0A430BZB6"/>
<evidence type="ECO:0000313" key="1">
    <source>
        <dbReference type="EMBL" id="RSU58044.1"/>
    </source>
</evidence>
<gene>
    <name evidence="1" type="ORF">DAH51_07315</name>
</gene>
<protein>
    <submittedName>
        <fullName evidence="1">Uncharacterized protein</fullName>
    </submittedName>
</protein>
<accession>A0A430BZB6</accession>
<dbReference type="EMBL" id="QRAL01000006">
    <property type="protein sequence ID" value="RSU58044.1"/>
    <property type="molecule type" value="Genomic_DNA"/>
</dbReference>
<dbReference type="Proteomes" id="UP000287401">
    <property type="component" value="Unassembled WGS sequence"/>
</dbReference>
<dbReference type="RefSeq" id="WP_125997848.1">
    <property type="nucleotide sequence ID" value="NZ_QRAL01000006.1"/>
</dbReference>
<comment type="caution">
    <text evidence="1">The sequence shown here is derived from an EMBL/GenBank/DDBJ whole genome shotgun (WGS) entry which is preliminary data.</text>
</comment>